<accession>A0A7T8DV29</accession>
<dbReference type="AlphaFoldDB" id="A0A7T8DV29"/>
<name>A0A7T8DV29_PEA</name>
<protein>
    <submittedName>
        <fullName evidence="2">Nodule-specific cysteine-rich peptide G12</fullName>
    </submittedName>
</protein>
<organism evidence="2">
    <name type="scientific">Pisum sativum</name>
    <name type="common">Garden pea</name>
    <name type="synonym">Lathyrus oleraceus</name>
    <dbReference type="NCBI Taxonomy" id="3888"/>
    <lineage>
        <taxon>Eukaryota</taxon>
        <taxon>Viridiplantae</taxon>
        <taxon>Streptophyta</taxon>
        <taxon>Embryophyta</taxon>
        <taxon>Tracheophyta</taxon>
        <taxon>Spermatophyta</taxon>
        <taxon>Magnoliopsida</taxon>
        <taxon>eudicotyledons</taxon>
        <taxon>Gunneridae</taxon>
        <taxon>Pentapetalae</taxon>
        <taxon>rosids</taxon>
        <taxon>fabids</taxon>
        <taxon>Fabales</taxon>
        <taxon>Fabaceae</taxon>
        <taxon>Papilionoideae</taxon>
        <taxon>50 kb inversion clade</taxon>
        <taxon>NPAAA clade</taxon>
        <taxon>Hologalegina</taxon>
        <taxon>IRL clade</taxon>
        <taxon>Fabeae</taxon>
        <taxon>Lathyrus</taxon>
    </lineage>
</organism>
<feature type="domain" description="Late nodulin" evidence="1">
    <location>
        <begin position="23"/>
        <end position="80"/>
    </location>
</feature>
<evidence type="ECO:0000259" key="1">
    <source>
        <dbReference type="Pfam" id="PF07127"/>
    </source>
</evidence>
<dbReference type="GO" id="GO:0046872">
    <property type="term" value="F:metal ion binding"/>
    <property type="evidence" value="ECO:0007669"/>
    <property type="project" value="InterPro"/>
</dbReference>
<evidence type="ECO:0000313" key="2">
    <source>
        <dbReference type="EMBL" id="QQO74628.1"/>
    </source>
</evidence>
<proteinExistence type="evidence at transcript level"/>
<reference evidence="2" key="1">
    <citation type="journal article" date="2020" name="Mol. Cell">
        <title>Proteome analysis reveals a significant host-specific response in Rhizobium leguminosarum bv viciae endosymbiotic cells.</title>
        <authorList>
            <person name="Duran D."/>
            <person name="Albareda M."/>
            <person name="Marina A."/>
            <person name="Garcia C."/>
            <person name="Ruiz-Argueso T."/>
            <person name="Palacios J."/>
        </authorList>
    </citation>
    <scope>NUCLEOTIDE SEQUENCE</scope>
    <source>
        <tissue evidence="2">Root nodules</tissue>
    </source>
</reference>
<dbReference type="Pfam" id="PF07127">
    <property type="entry name" value="Nodulin_late"/>
    <property type="match status" value="1"/>
</dbReference>
<dbReference type="InterPro" id="IPR009810">
    <property type="entry name" value="Nodulin_late_dom"/>
</dbReference>
<sequence length="87" mass="10271">MIFRHYKLNKYILFVTCKKKINMAKILKCVFVYAIILVFFLLLIAENVHGAKVKCKKNGDCPKLPHMFPIIYRCYQQECTLVRVLDS</sequence>
<dbReference type="EMBL" id="MT371110">
    <property type="protein sequence ID" value="QQO74628.1"/>
    <property type="molecule type" value="mRNA"/>
</dbReference>